<sequence>MGSLLQKWNSISLVKRILAGLVIGAILGKAIPNIAVIALLGDLFVGALKGVAPILVFFLVMSSLAQHKKGAKTNMGTVIALYLIGTFSAAVVAVIASFMFPVTLTLTDIATEASAPPDGVGTVIKTLLLNVVQNPIASLSTANYIGILAWAVVFGLALKHSSDHTKTMLGNFADAVSQAVRWVISFAPFGILGLVYATVSTSGLGIFTDYGKLLLVLVGCMAVVALVVNPLIVFLNIKQNPYPLVFKCLKDSFITAFFTRSSAANIPVNMTLCESLGLDEDNYSVSIPLGATINMAGAAITITVMALAAVNTLGYTVDIGTAVVLSVVAAVSACGASGVAGGSLLLIPLACSLFGISNDIAMQVVGVGFIIGVVQDSCETGLNSSTDALFTAAAEFRQWKKQGKPIKW</sequence>
<keyword evidence="8 9" id="KW-0472">Membrane</keyword>
<dbReference type="Gene3D" id="1.10.3860.10">
    <property type="entry name" value="Sodium:dicarboxylate symporter"/>
    <property type="match status" value="1"/>
</dbReference>
<keyword evidence="4 9" id="KW-0812">Transmembrane</keyword>
<dbReference type="RefSeq" id="WP_066051168.1">
    <property type="nucleotide sequence ID" value="NZ_CP014223.1"/>
</dbReference>
<comment type="catalytic activity">
    <reaction evidence="9">
        <text>L-threonine(in) + Na(+)(in) = L-threonine(out) + Na(+)(out)</text>
        <dbReference type="Rhea" id="RHEA:69999"/>
        <dbReference type="ChEBI" id="CHEBI:29101"/>
        <dbReference type="ChEBI" id="CHEBI:57926"/>
    </reaction>
</comment>
<feature type="transmembrane region" description="Helical" evidence="9">
    <location>
        <begin position="296"/>
        <end position="317"/>
    </location>
</feature>
<organism evidence="11 13">
    <name type="scientific">Anaerotignum propionicum DSM 1682</name>
    <dbReference type="NCBI Taxonomy" id="991789"/>
    <lineage>
        <taxon>Bacteria</taxon>
        <taxon>Bacillati</taxon>
        <taxon>Bacillota</taxon>
        <taxon>Clostridia</taxon>
        <taxon>Lachnospirales</taxon>
        <taxon>Anaerotignaceae</taxon>
        <taxon>Anaerotignum</taxon>
    </lineage>
</organism>
<dbReference type="AlphaFoldDB" id="A0A0X8V9R5"/>
<evidence type="ECO:0000313" key="13">
    <source>
        <dbReference type="Proteomes" id="UP000184204"/>
    </source>
</evidence>
<keyword evidence="7 9" id="KW-1133">Transmembrane helix</keyword>
<gene>
    <name evidence="9 10" type="primary">sstT</name>
    <name evidence="10" type="ORF">CPRO_20450</name>
    <name evidence="11" type="ORF">SAMN02745151_02066</name>
</gene>
<dbReference type="InterPro" id="IPR023025">
    <property type="entry name" value="Ser_Thr_transp_SstT"/>
</dbReference>
<proteinExistence type="inferred from homology"/>
<dbReference type="Proteomes" id="UP000184204">
    <property type="component" value="Unassembled WGS sequence"/>
</dbReference>
<keyword evidence="3 9" id="KW-1003">Cell membrane</keyword>
<dbReference type="KEGG" id="cpro:CPRO_20450"/>
<reference evidence="11" key="4">
    <citation type="submission" date="2016-11" db="EMBL/GenBank/DDBJ databases">
        <authorList>
            <person name="Varghese N."/>
            <person name="Submissions S."/>
        </authorList>
    </citation>
    <scope>NUCLEOTIDE SEQUENCE</scope>
    <source>
        <strain evidence="11">DSM 1682</strain>
    </source>
</reference>
<feature type="transmembrane region" description="Helical" evidence="9">
    <location>
        <begin position="179"/>
        <end position="207"/>
    </location>
</feature>
<dbReference type="OrthoDB" id="9768885at2"/>
<evidence type="ECO:0000256" key="1">
    <source>
        <dbReference type="ARBA" id="ARBA00004141"/>
    </source>
</evidence>
<dbReference type="InterPro" id="IPR001991">
    <property type="entry name" value="Na-dicarboxylate_symporter"/>
</dbReference>
<dbReference type="PANTHER" id="PTHR42865">
    <property type="entry name" value="PROTON/GLUTAMATE-ASPARTATE SYMPORTER"/>
    <property type="match status" value="1"/>
</dbReference>
<feature type="transmembrane region" description="Helical" evidence="9">
    <location>
        <begin position="323"/>
        <end position="347"/>
    </location>
</feature>
<dbReference type="GO" id="GO:0005886">
    <property type="term" value="C:plasma membrane"/>
    <property type="evidence" value="ECO:0007669"/>
    <property type="project" value="UniProtKB-SubCell"/>
</dbReference>
<protein>
    <recommendedName>
        <fullName evidence="9">Serine/threonine transporter SstT</fullName>
    </recommendedName>
    <alternativeName>
        <fullName evidence="9">Na(+)/serine-threonine symporter</fullName>
    </alternativeName>
</protein>
<dbReference type="InterPro" id="IPR036458">
    <property type="entry name" value="Na:dicarbo_symporter_sf"/>
</dbReference>
<feature type="transmembrane region" description="Helical" evidence="9">
    <location>
        <begin position="213"/>
        <end position="237"/>
    </location>
</feature>
<reference evidence="12" key="2">
    <citation type="submission" date="2016-01" db="EMBL/GenBank/DDBJ databases">
        <authorList>
            <person name="Poehlein A."/>
            <person name="Schlien K."/>
            <person name="Gottschalk G."/>
            <person name="Buckel W."/>
            <person name="Daniel R."/>
        </authorList>
    </citation>
    <scope>NUCLEOTIDE SEQUENCE [LARGE SCALE GENOMIC DNA]</scope>
    <source>
        <strain evidence="12">X2</strain>
    </source>
</reference>
<feature type="transmembrane region" description="Helical" evidence="9">
    <location>
        <begin position="136"/>
        <end position="158"/>
    </location>
</feature>
<dbReference type="SUPFAM" id="SSF118215">
    <property type="entry name" value="Proton glutamate symport protein"/>
    <property type="match status" value="1"/>
</dbReference>
<keyword evidence="2 9" id="KW-0813">Transport</keyword>
<feature type="transmembrane region" description="Helical" evidence="9">
    <location>
        <begin position="77"/>
        <end position="100"/>
    </location>
</feature>
<evidence type="ECO:0000256" key="8">
    <source>
        <dbReference type="ARBA" id="ARBA00023136"/>
    </source>
</evidence>
<evidence type="ECO:0000313" key="12">
    <source>
        <dbReference type="Proteomes" id="UP000068026"/>
    </source>
</evidence>
<comment type="similarity">
    <text evidence="9">Belongs to the dicarboxylate/amino acid:cation symporter (DAACS) (TC 2.A.23) family.</text>
</comment>
<evidence type="ECO:0000256" key="2">
    <source>
        <dbReference type="ARBA" id="ARBA00022448"/>
    </source>
</evidence>
<reference evidence="13" key="3">
    <citation type="submission" date="2016-11" db="EMBL/GenBank/DDBJ databases">
        <authorList>
            <person name="Jaros S."/>
            <person name="Januszkiewicz K."/>
            <person name="Wedrychowicz H."/>
        </authorList>
    </citation>
    <scope>NUCLEOTIDE SEQUENCE [LARGE SCALE GENOMIC DNA]</scope>
    <source>
        <strain evidence="13">DSM 1682</strain>
    </source>
</reference>
<dbReference type="GO" id="GO:0015826">
    <property type="term" value="P:threonine transport"/>
    <property type="evidence" value="ECO:0007669"/>
    <property type="project" value="InterPro"/>
</dbReference>
<evidence type="ECO:0000256" key="9">
    <source>
        <dbReference type="HAMAP-Rule" id="MF_01582"/>
    </source>
</evidence>
<comment type="function">
    <text evidence="9">Involved in the import of serine and threonine into the cell, with the concomitant import of sodium (symport system).</text>
</comment>
<evidence type="ECO:0000256" key="6">
    <source>
        <dbReference type="ARBA" id="ARBA00022970"/>
    </source>
</evidence>
<evidence type="ECO:0000256" key="4">
    <source>
        <dbReference type="ARBA" id="ARBA00022692"/>
    </source>
</evidence>
<dbReference type="EMBL" id="CP014223">
    <property type="protein sequence ID" value="AMJ41626.1"/>
    <property type="molecule type" value="Genomic_DNA"/>
</dbReference>
<dbReference type="FunFam" id="1.10.3860.10:FF:000003">
    <property type="entry name" value="Serine/threonine transporter sstT"/>
    <property type="match status" value="1"/>
</dbReference>
<keyword evidence="12" id="KW-1185">Reference proteome</keyword>
<dbReference type="Pfam" id="PF00375">
    <property type="entry name" value="SDF"/>
    <property type="match status" value="1"/>
</dbReference>
<dbReference type="EMBL" id="FQUA01000009">
    <property type="protein sequence ID" value="SHE87702.1"/>
    <property type="molecule type" value="Genomic_DNA"/>
</dbReference>
<accession>A0A0X8V9R5</accession>
<name>A0A0X8V9R5_ANAPI</name>
<dbReference type="HAMAP" id="MF_01582">
    <property type="entry name" value="Ser_Thr_transp_SstT"/>
    <property type="match status" value="1"/>
</dbReference>
<evidence type="ECO:0000256" key="7">
    <source>
        <dbReference type="ARBA" id="ARBA00022989"/>
    </source>
</evidence>
<evidence type="ECO:0000313" key="10">
    <source>
        <dbReference type="EMBL" id="AMJ41626.1"/>
    </source>
</evidence>
<feature type="transmembrane region" description="Helical" evidence="9">
    <location>
        <begin position="46"/>
        <end position="65"/>
    </location>
</feature>
<dbReference type="GO" id="GO:0032329">
    <property type="term" value="P:serine transport"/>
    <property type="evidence" value="ECO:0007669"/>
    <property type="project" value="InterPro"/>
</dbReference>
<reference evidence="10 12" key="1">
    <citation type="journal article" date="2016" name="Genome Announc.">
        <title>Complete Genome Sequence of the Amino Acid-Fermenting Clostridium propionicum X2 (DSM 1682).</title>
        <authorList>
            <person name="Poehlein A."/>
            <person name="Schlien K."/>
            <person name="Chowdhury N.P."/>
            <person name="Gottschalk G."/>
            <person name="Buckel W."/>
            <person name="Daniel R."/>
        </authorList>
    </citation>
    <scope>NUCLEOTIDE SEQUENCE [LARGE SCALE GENOMIC DNA]</scope>
    <source>
        <strain evidence="10 12">X2</strain>
    </source>
</reference>
<feature type="transmembrane region" description="Helical" evidence="9">
    <location>
        <begin position="17"/>
        <end position="40"/>
    </location>
</feature>
<evidence type="ECO:0000256" key="5">
    <source>
        <dbReference type="ARBA" id="ARBA00022847"/>
    </source>
</evidence>
<evidence type="ECO:0000313" key="11">
    <source>
        <dbReference type="EMBL" id="SHE87702.1"/>
    </source>
</evidence>
<dbReference type="GO" id="GO:0005295">
    <property type="term" value="F:neutral L-amino acid:sodium symporter activity"/>
    <property type="evidence" value="ECO:0007669"/>
    <property type="project" value="TreeGrafter"/>
</dbReference>
<dbReference type="PANTHER" id="PTHR42865:SF8">
    <property type="entry name" value="SERINE_THREONINE TRANSPORTER SSTT"/>
    <property type="match status" value="1"/>
</dbReference>
<comment type="subcellular location">
    <subcellularLocation>
        <location evidence="9">Cell membrane</location>
        <topology evidence="9">Multi-pass membrane protein</topology>
    </subcellularLocation>
    <subcellularLocation>
        <location evidence="1">Membrane</location>
        <topology evidence="1">Multi-pass membrane protein</topology>
    </subcellularLocation>
</comment>
<keyword evidence="6 9" id="KW-0029">Amino-acid transport</keyword>
<evidence type="ECO:0000256" key="3">
    <source>
        <dbReference type="ARBA" id="ARBA00022475"/>
    </source>
</evidence>
<keyword evidence="5 9" id="KW-0769">Symport</keyword>
<dbReference type="Proteomes" id="UP000068026">
    <property type="component" value="Chromosome"/>
</dbReference>
<dbReference type="NCBIfam" id="NF010151">
    <property type="entry name" value="PRK13628.1"/>
    <property type="match status" value="1"/>
</dbReference>
<dbReference type="PRINTS" id="PR00173">
    <property type="entry name" value="EDTRNSPORT"/>
</dbReference>
<comment type="catalytic activity">
    <reaction evidence="9">
        <text>L-serine(in) + Na(+)(in) = L-serine(out) + Na(+)(out)</text>
        <dbReference type="Rhea" id="RHEA:29575"/>
        <dbReference type="ChEBI" id="CHEBI:29101"/>
        <dbReference type="ChEBI" id="CHEBI:33384"/>
    </reaction>
</comment>